<dbReference type="EMBL" id="CM017323">
    <property type="protein sequence ID" value="KAE8021875.1"/>
    <property type="molecule type" value="Genomic_DNA"/>
</dbReference>
<accession>A0A5N6QZ67</accession>
<keyword evidence="2" id="KW-1185">Reference proteome</keyword>
<organism evidence="1 2">
    <name type="scientific">Carpinus fangiana</name>
    <dbReference type="NCBI Taxonomy" id="176857"/>
    <lineage>
        <taxon>Eukaryota</taxon>
        <taxon>Viridiplantae</taxon>
        <taxon>Streptophyta</taxon>
        <taxon>Embryophyta</taxon>
        <taxon>Tracheophyta</taxon>
        <taxon>Spermatophyta</taxon>
        <taxon>Magnoliopsida</taxon>
        <taxon>eudicotyledons</taxon>
        <taxon>Gunneridae</taxon>
        <taxon>Pentapetalae</taxon>
        <taxon>rosids</taxon>
        <taxon>fabids</taxon>
        <taxon>Fagales</taxon>
        <taxon>Betulaceae</taxon>
        <taxon>Carpinus</taxon>
    </lineage>
</organism>
<evidence type="ECO:0000313" key="2">
    <source>
        <dbReference type="Proteomes" id="UP000327013"/>
    </source>
</evidence>
<evidence type="ECO:0000313" key="1">
    <source>
        <dbReference type="EMBL" id="KAE8021875.1"/>
    </source>
</evidence>
<gene>
    <name evidence="1" type="ORF">FH972_007725</name>
</gene>
<protein>
    <submittedName>
        <fullName evidence="1">Uncharacterized protein</fullName>
    </submittedName>
</protein>
<dbReference type="Proteomes" id="UP000327013">
    <property type="component" value="Chromosome 3"/>
</dbReference>
<name>A0A5N6QZ67_9ROSI</name>
<sequence>MDDEKALFPISTLDGSDDMLSSSSGQLSSTNSISRVTIMSNEEQSFASDQDSGKWTIIMLNHAIRGWNTCNPAI</sequence>
<reference evidence="1 2" key="1">
    <citation type="submission" date="2019-06" db="EMBL/GenBank/DDBJ databases">
        <title>A chromosomal-level reference genome of Carpinus fangiana (Coryloideae, Betulaceae).</title>
        <authorList>
            <person name="Yang X."/>
            <person name="Wang Z."/>
            <person name="Zhang L."/>
            <person name="Hao G."/>
            <person name="Liu J."/>
            <person name="Yang Y."/>
        </authorList>
    </citation>
    <scope>NUCLEOTIDE SEQUENCE [LARGE SCALE GENOMIC DNA]</scope>
    <source>
        <strain evidence="1">Cfa_2016G</strain>
        <tissue evidence="1">Leaf</tissue>
    </source>
</reference>
<dbReference type="AlphaFoldDB" id="A0A5N6QZ67"/>
<proteinExistence type="predicted"/>